<evidence type="ECO:0000313" key="1">
    <source>
        <dbReference type="EMBL" id="KAK7533280.1"/>
    </source>
</evidence>
<dbReference type="GeneID" id="92037079"/>
<proteinExistence type="predicted"/>
<dbReference type="RefSeq" id="XP_066652673.1">
    <property type="nucleotide sequence ID" value="XM_066804173.1"/>
</dbReference>
<accession>A0ABR1LHB2</accession>
<sequence length="249" mass="27839">MAEPQTLDPPSPLHPSLLPPPPQLKDLAALVAAQAAHASAIDAILLSFIHDRGISDSAAAQIPLLSARLNVNRCRLLAALLAPPFSPTTTTDPVAAEMSIPDVLRTLGLMDRGFATQLARLLALGSEEDADDDDVETEQQRQRRQHATWYTLQLDAIAAAIQSTMARESIRGDWRIDELRAAMEIDIEAYWEQDEWRAERRRRDHPVGAYRVDKFLRTFVHDDDEPAVVEDWVRRGGHVRDRPGYYGNP</sequence>
<organism evidence="1 2">
    <name type="scientific">Phyllosticta citribraziliensis</name>
    <dbReference type="NCBI Taxonomy" id="989973"/>
    <lineage>
        <taxon>Eukaryota</taxon>
        <taxon>Fungi</taxon>
        <taxon>Dikarya</taxon>
        <taxon>Ascomycota</taxon>
        <taxon>Pezizomycotina</taxon>
        <taxon>Dothideomycetes</taxon>
        <taxon>Dothideomycetes incertae sedis</taxon>
        <taxon>Botryosphaeriales</taxon>
        <taxon>Phyllostictaceae</taxon>
        <taxon>Phyllosticta</taxon>
    </lineage>
</organism>
<evidence type="ECO:0000313" key="2">
    <source>
        <dbReference type="Proteomes" id="UP001360953"/>
    </source>
</evidence>
<reference evidence="1 2" key="1">
    <citation type="submission" date="2024-04" db="EMBL/GenBank/DDBJ databases">
        <title>Phyllosticta paracitricarpa is synonymous to the EU quarantine fungus P. citricarpa based on phylogenomic analyses.</title>
        <authorList>
            <consortium name="Lawrence Berkeley National Laboratory"/>
            <person name="Van ingen-buijs V.A."/>
            <person name="Van westerhoven A.C."/>
            <person name="Haridas S."/>
            <person name="Skiadas P."/>
            <person name="Martin F."/>
            <person name="Groenewald J.Z."/>
            <person name="Crous P.W."/>
            <person name="Seidl M.F."/>
        </authorList>
    </citation>
    <scope>NUCLEOTIDE SEQUENCE [LARGE SCALE GENOMIC DNA]</scope>
    <source>
        <strain evidence="1 2">CPC 17464</strain>
    </source>
</reference>
<dbReference type="Proteomes" id="UP001360953">
    <property type="component" value="Unassembled WGS sequence"/>
</dbReference>
<comment type="caution">
    <text evidence="1">The sequence shown here is derived from an EMBL/GenBank/DDBJ whole genome shotgun (WGS) entry which is preliminary data.</text>
</comment>
<dbReference type="EMBL" id="JBBPEH010000010">
    <property type="protein sequence ID" value="KAK7533280.1"/>
    <property type="molecule type" value="Genomic_DNA"/>
</dbReference>
<gene>
    <name evidence="1" type="ORF">J3D65DRAFT_76952</name>
</gene>
<name>A0ABR1LHB2_9PEZI</name>
<keyword evidence="2" id="KW-1185">Reference proteome</keyword>
<protein>
    <submittedName>
        <fullName evidence="1">Uncharacterized protein</fullName>
    </submittedName>
</protein>